<evidence type="ECO:0000256" key="3">
    <source>
        <dbReference type="SAM" id="Phobius"/>
    </source>
</evidence>
<evidence type="ECO:0000259" key="4">
    <source>
        <dbReference type="PROSITE" id="PS51123"/>
    </source>
</evidence>
<dbReference type="SUPFAM" id="SSF103088">
    <property type="entry name" value="OmpA-like"/>
    <property type="match status" value="1"/>
</dbReference>
<dbReference type="InterPro" id="IPR036737">
    <property type="entry name" value="OmpA-like_sf"/>
</dbReference>
<gene>
    <name evidence="5" type="ORF">GCM10007916_02210</name>
</gene>
<dbReference type="CDD" id="cd13566">
    <property type="entry name" value="PBP2_phosphate"/>
    <property type="match status" value="1"/>
</dbReference>
<keyword evidence="1" id="KW-0732">Signal</keyword>
<dbReference type="CDD" id="cd07185">
    <property type="entry name" value="OmpA_C-like"/>
    <property type="match status" value="1"/>
</dbReference>
<dbReference type="Pfam" id="PF00691">
    <property type="entry name" value="OmpA"/>
    <property type="match status" value="1"/>
</dbReference>
<keyword evidence="6" id="KW-1185">Reference proteome</keyword>
<dbReference type="PANTHER" id="PTHR30570:SF1">
    <property type="entry name" value="PHOSPHATE-BINDING PROTEIN PSTS"/>
    <property type="match status" value="1"/>
</dbReference>
<evidence type="ECO:0000256" key="1">
    <source>
        <dbReference type="ARBA" id="ARBA00022729"/>
    </source>
</evidence>
<keyword evidence="2 3" id="KW-0472">Membrane</keyword>
<dbReference type="InterPro" id="IPR050811">
    <property type="entry name" value="Phosphate_ABC_transporter"/>
</dbReference>
<evidence type="ECO:0000313" key="5">
    <source>
        <dbReference type="EMBL" id="GLS89154.1"/>
    </source>
</evidence>
<name>A0ABQ6DVU9_9GAMM</name>
<dbReference type="PROSITE" id="PS51123">
    <property type="entry name" value="OMPA_2"/>
    <property type="match status" value="1"/>
</dbReference>
<dbReference type="Proteomes" id="UP001157353">
    <property type="component" value="Unassembled WGS sequence"/>
</dbReference>
<keyword evidence="3" id="KW-0812">Transmembrane</keyword>
<dbReference type="RefSeq" id="WP_284202269.1">
    <property type="nucleotide sequence ID" value="NZ_BSPQ01000001.1"/>
</dbReference>
<keyword evidence="3" id="KW-1133">Transmembrane helix</keyword>
<reference evidence="6" key="1">
    <citation type="journal article" date="2019" name="Int. J. Syst. Evol. Microbiol.">
        <title>The Global Catalogue of Microorganisms (GCM) 10K type strain sequencing project: providing services to taxonomists for standard genome sequencing and annotation.</title>
        <authorList>
            <consortium name="The Broad Institute Genomics Platform"/>
            <consortium name="The Broad Institute Genome Sequencing Center for Infectious Disease"/>
            <person name="Wu L."/>
            <person name="Ma J."/>
        </authorList>
    </citation>
    <scope>NUCLEOTIDE SEQUENCE [LARGE SCALE GENOMIC DNA]</scope>
    <source>
        <strain evidence="6">NBRC 103166</strain>
    </source>
</reference>
<dbReference type="InterPro" id="IPR024370">
    <property type="entry name" value="PBP_domain"/>
</dbReference>
<dbReference type="PANTHER" id="PTHR30570">
    <property type="entry name" value="PERIPLASMIC PHOSPHATE BINDING COMPONENT OF PHOSPHATE ABC TRANSPORTER"/>
    <property type="match status" value="1"/>
</dbReference>
<dbReference type="InterPro" id="IPR006665">
    <property type="entry name" value="OmpA-like"/>
</dbReference>
<comment type="caution">
    <text evidence="5">The sequence shown here is derived from an EMBL/GenBank/DDBJ whole genome shotgun (WGS) entry which is preliminary data.</text>
</comment>
<organism evidence="5 6">
    <name type="scientific">Psychromonas marina</name>
    <dbReference type="NCBI Taxonomy" id="88364"/>
    <lineage>
        <taxon>Bacteria</taxon>
        <taxon>Pseudomonadati</taxon>
        <taxon>Pseudomonadota</taxon>
        <taxon>Gammaproteobacteria</taxon>
        <taxon>Alteromonadales</taxon>
        <taxon>Psychromonadaceae</taxon>
        <taxon>Psychromonas</taxon>
    </lineage>
</organism>
<proteinExistence type="predicted"/>
<dbReference type="Gene3D" id="3.40.190.10">
    <property type="entry name" value="Periplasmic binding protein-like II"/>
    <property type="match status" value="2"/>
</dbReference>
<dbReference type="Gene3D" id="3.30.1330.60">
    <property type="entry name" value="OmpA-like domain"/>
    <property type="match status" value="1"/>
</dbReference>
<sequence length="563" mass="62728">MRAEKTINPKFKKQLLLLKNCAKSELDIEISVHKMFSDKHYCLTVLSELEGVGSDILNDLVTVLKHTPVYIQSTTRNIEITSKLKTTEKKSSLVVLLISFILIALIAFFVSWQNGYLNISAVNAKATQPFSEQSATIMKPLTLPSMQRTVKLRLHGSNTVGEELAPALLEAYLRSLSVTQMQWLQGDVAVERELQYIQHGKVHAIQLYAHGSSTGFQSLLNGSADSAMSSRQIKVSEIEALRATKGDLSRSGQEYIVGLDGVAVIVNKNNPIADITSEQLAQVFSGEIDNWQQLGGQNLAINLYARDKNSGTWDTFNNLLLNVHNKQLSEQSLRFESSSELSNNVSQDIAAIGFIGLPYVNNNKALAISETPESMVIYPTRFSVSTEDYLLSRRLYMYTPSSGNQMAQQFSRFVISDEGQRIVEKVGLVSQNIKLEDASVIKNAPQNYNDYAQIASRLSVNFRFTSGKNELDNKGKRDIQRLVDYLTKHRGKRVVLMGFSDSLGDPKMKTSLSLVRAKKLEKTLNRYGLNVTAVEGFGAQLPIASNKSSIGRSKNRRVEVWVF</sequence>
<feature type="domain" description="OmpA-like" evidence="4">
    <location>
        <begin position="451"/>
        <end position="563"/>
    </location>
</feature>
<dbReference type="EMBL" id="BSPQ01000001">
    <property type="protein sequence ID" value="GLS89154.1"/>
    <property type="molecule type" value="Genomic_DNA"/>
</dbReference>
<evidence type="ECO:0000256" key="2">
    <source>
        <dbReference type="PROSITE-ProRule" id="PRU00473"/>
    </source>
</evidence>
<accession>A0ABQ6DVU9</accession>
<protein>
    <submittedName>
        <fullName evidence="5">Membrane protein</fullName>
    </submittedName>
</protein>
<evidence type="ECO:0000313" key="6">
    <source>
        <dbReference type="Proteomes" id="UP001157353"/>
    </source>
</evidence>
<dbReference type="Pfam" id="PF12849">
    <property type="entry name" value="PBP_like_2"/>
    <property type="match status" value="1"/>
</dbReference>
<dbReference type="SUPFAM" id="SSF53850">
    <property type="entry name" value="Periplasmic binding protein-like II"/>
    <property type="match status" value="1"/>
</dbReference>
<feature type="transmembrane region" description="Helical" evidence="3">
    <location>
        <begin position="93"/>
        <end position="112"/>
    </location>
</feature>